<dbReference type="SUPFAM" id="SSF51126">
    <property type="entry name" value="Pectin lyase-like"/>
    <property type="match status" value="1"/>
</dbReference>
<evidence type="ECO:0000313" key="2">
    <source>
        <dbReference type="Proteomes" id="UP000240010"/>
    </source>
</evidence>
<sequence length="486" mass="51387">MTLYYEQPKIKAHASTKKITLMDICVEGLTRTSFFDTTHSYKKRQKTVLPLKQLSALLFLSILSCGVEAADWYVRAGAGGNGTSWTSAWSNVTNITWASINPGDTIWVAGGTYGGLVPGKSGNADTAAGRISIKRATAAAHGSATGWSSAYDAQVKLASISWDNTANYFSVDGQVNNGIYIAHTTGNAISFNVPSTYVTLRYIETAGPGTATNYHHTTDDRGIDITPSSGSSAFMKLQHVNVHGACTLLWFMATNNMTLEDSSIYDSHDDSGSVCHPNLIATASSSNVTIRNNKFYNYDAEGIMYLYASAGRWDIYGNVFDGGNGGPYNRVVSSEGGGANGPTYFYNNTVVNLWGTIMGDTGSSYASGSSSSNNIFWNAACDGSSPTIGTRSNNYSNSSCSGTGSISSGSNPFTNYAGANYNLVSTIGSTYPKDKGTNLGSTYNGDMNGTTRGSDGAWDIGAYEYNSGSSGTILTLQAPQNLIATP</sequence>
<dbReference type="RefSeq" id="WP_146086225.1">
    <property type="nucleotide sequence ID" value="NZ_PTIZ01000005.1"/>
</dbReference>
<dbReference type="InterPro" id="IPR012334">
    <property type="entry name" value="Pectin_lyas_fold"/>
</dbReference>
<dbReference type="Proteomes" id="UP000240010">
    <property type="component" value="Unassembled WGS sequence"/>
</dbReference>
<comment type="caution">
    <text evidence="1">The sequence shown here is derived from an EMBL/GenBank/DDBJ whole genome shotgun (WGS) entry which is preliminary data.</text>
</comment>
<protein>
    <recommendedName>
        <fullName evidence="3">Parallel beta helix pectate lyase-like protein</fullName>
    </recommendedName>
</protein>
<reference evidence="1 2" key="1">
    <citation type="submission" date="2018-02" db="EMBL/GenBank/DDBJ databases">
        <title>Subsurface microbial communities from deep shales in Ohio and West Virginia, USA.</title>
        <authorList>
            <person name="Wrighton K."/>
        </authorList>
    </citation>
    <scope>NUCLEOTIDE SEQUENCE [LARGE SCALE GENOMIC DNA]</scope>
    <source>
        <strain evidence="1 2">OWC-DMM</strain>
    </source>
</reference>
<gene>
    <name evidence="1" type="ORF">B0F87_105184</name>
</gene>
<dbReference type="EMBL" id="PTIZ01000005">
    <property type="protein sequence ID" value="PPK75712.1"/>
    <property type="molecule type" value="Genomic_DNA"/>
</dbReference>
<dbReference type="Gene3D" id="2.160.20.10">
    <property type="entry name" value="Single-stranded right-handed beta-helix, Pectin lyase-like"/>
    <property type="match status" value="1"/>
</dbReference>
<organism evidence="1 2">
    <name type="scientific">Methylobacter tundripaludum</name>
    <dbReference type="NCBI Taxonomy" id="173365"/>
    <lineage>
        <taxon>Bacteria</taxon>
        <taxon>Pseudomonadati</taxon>
        <taxon>Pseudomonadota</taxon>
        <taxon>Gammaproteobacteria</taxon>
        <taxon>Methylococcales</taxon>
        <taxon>Methylococcaceae</taxon>
        <taxon>Methylobacter</taxon>
    </lineage>
</organism>
<name>A0A2S6HE30_9GAMM</name>
<proteinExistence type="predicted"/>
<evidence type="ECO:0000313" key="1">
    <source>
        <dbReference type="EMBL" id="PPK75712.1"/>
    </source>
</evidence>
<dbReference type="InterPro" id="IPR011050">
    <property type="entry name" value="Pectin_lyase_fold/virulence"/>
</dbReference>
<evidence type="ECO:0008006" key="3">
    <source>
        <dbReference type="Google" id="ProtNLM"/>
    </source>
</evidence>
<dbReference type="AlphaFoldDB" id="A0A2S6HE30"/>
<accession>A0A2S6HE30</accession>